<comment type="caution">
    <text evidence="14">The sequence shown here is derived from an EMBL/GenBank/DDBJ whole genome shotgun (WGS) entry which is preliminary data.</text>
</comment>
<feature type="signal peptide" evidence="11">
    <location>
        <begin position="1"/>
        <end position="17"/>
    </location>
</feature>
<evidence type="ECO:0000256" key="9">
    <source>
        <dbReference type="ARBA" id="ARBA00025797"/>
    </source>
</evidence>
<dbReference type="PRINTS" id="PR00821">
    <property type="entry name" value="TAGLIPASE"/>
</dbReference>
<dbReference type="GO" id="GO:0016298">
    <property type="term" value="F:lipase activity"/>
    <property type="evidence" value="ECO:0007669"/>
    <property type="project" value="InterPro"/>
</dbReference>
<accession>A0A1V4K4A3</accession>
<dbReference type="STRING" id="372326.A0A1V4K4A3"/>
<evidence type="ECO:0000256" key="3">
    <source>
        <dbReference type="ARBA" id="ARBA00010701"/>
    </source>
</evidence>
<dbReference type="Gene3D" id="3.40.50.1820">
    <property type="entry name" value="alpha/beta hydrolase"/>
    <property type="match status" value="1"/>
</dbReference>
<feature type="transmembrane region" description="Helical" evidence="10">
    <location>
        <begin position="512"/>
        <end position="535"/>
    </location>
</feature>
<dbReference type="GO" id="GO:0005576">
    <property type="term" value="C:extracellular region"/>
    <property type="evidence" value="ECO:0007669"/>
    <property type="project" value="UniProtKB-SubCell"/>
</dbReference>
<evidence type="ECO:0000256" key="5">
    <source>
        <dbReference type="ARBA" id="ARBA00022692"/>
    </source>
</evidence>
<reference evidence="14 15" key="1">
    <citation type="submission" date="2016-02" db="EMBL/GenBank/DDBJ databases">
        <title>Band-tailed pigeon sequencing and assembly.</title>
        <authorList>
            <person name="Soares A.E."/>
            <person name="Novak B.J."/>
            <person name="Rice E.S."/>
            <person name="O'Connell B."/>
            <person name="Chang D."/>
            <person name="Weber S."/>
            <person name="Shapiro B."/>
        </authorList>
    </citation>
    <scope>NUCLEOTIDE SEQUENCE [LARGE SCALE GENOMIC DNA]</scope>
    <source>
        <strain evidence="14">BTP2013</strain>
        <tissue evidence="14">Blood</tissue>
    </source>
</reference>
<proteinExistence type="inferred from homology"/>
<dbReference type="Pfam" id="PF09335">
    <property type="entry name" value="VTT_dom"/>
    <property type="match status" value="1"/>
</dbReference>
<keyword evidence="8 10" id="KW-0472">Membrane</keyword>
<keyword evidence="5 10" id="KW-0812">Transmembrane</keyword>
<organism evidence="14 15">
    <name type="scientific">Patagioenas fasciata monilis</name>
    <dbReference type="NCBI Taxonomy" id="372326"/>
    <lineage>
        <taxon>Eukaryota</taxon>
        <taxon>Metazoa</taxon>
        <taxon>Chordata</taxon>
        <taxon>Craniata</taxon>
        <taxon>Vertebrata</taxon>
        <taxon>Euteleostomi</taxon>
        <taxon>Archelosauria</taxon>
        <taxon>Archosauria</taxon>
        <taxon>Dinosauria</taxon>
        <taxon>Saurischia</taxon>
        <taxon>Theropoda</taxon>
        <taxon>Coelurosauria</taxon>
        <taxon>Aves</taxon>
        <taxon>Neognathae</taxon>
        <taxon>Neoaves</taxon>
        <taxon>Columbimorphae</taxon>
        <taxon>Columbiformes</taxon>
        <taxon>Columbidae</taxon>
        <taxon>Patagioenas</taxon>
    </lineage>
</organism>
<evidence type="ECO:0000256" key="2">
    <source>
        <dbReference type="ARBA" id="ARBA00004613"/>
    </source>
</evidence>
<evidence type="ECO:0000313" key="15">
    <source>
        <dbReference type="Proteomes" id="UP000190648"/>
    </source>
</evidence>
<dbReference type="OrthoDB" id="199913at2759"/>
<dbReference type="InterPro" id="IPR033906">
    <property type="entry name" value="Lipase_N"/>
</dbReference>
<dbReference type="SUPFAM" id="SSF53474">
    <property type="entry name" value="alpha/beta-Hydrolases"/>
    <property type="match status" value="1"/>
</dbReference>
<feature type="domain" description="VTT" evidence="13">
    <location>
        <begin position="381"/>
        <end position="501"/>
    </location>
</feature>
<comment type="subcellular location">
    <subcellularLocation>
        <location evidence="1">Membrane</location>
        <topology evidence="1">Multi-pass membrane protein</topology>
    </subcellularLocation>
    <subcellularLocation>
        <location evidence="2">Secreted</location>
    </subcellularLocation>
</comment>
<dbReference type="InterPro" id="IPR045014">
    <property type="entry name" value="TM41A/B"/>
</dbReference>
<evidence type="ECO:0000256" key="11">
    <source>
        <dbReference type="SAM" id="SignalP"/>
    </source>
</evidence>
<name>A0A1V4K4A3_PATFA</name>
<feature type="transmembrane region" description="Helical" evidence="10">
    <location>
        <begin position="481"/>
        <end position="506"/>
    </location>
</feature>
<keyword evidence="15" id="KW-1185">Reference proteome</keyword>
<dbReference type="Proteomes" id="UP000190648">
    <property type="component" value="Unassembled WGS sequence"/>
</dbReference>
<evidence type="ECO:0000259" key="13">
    <source>
        <dbReference type="Pfam" id="PF09335"/>
    </source>
</evidence>
<comment type="similarity">
    <text evidence="3">Belongs to the AB hydrolase superfamily. Lipase family.</text>
</comment>
<dbReference type="GO" id="GO:0006629">
    <property type="term" value="P:lipid metabolic process"/>
    <property type="evidence" value="ECO:0007669"/>
    <property type="project" value="InterPro"/>
</dbReference>
<dbReference type="InterPro" id="IPR032816">
    <property type="entry name" value="VTT_dom"/>
</dbReference>
<evidence type="ECO:0000256" key="8">
    <source>
        <dbReference type="ARBA" id="ARBA00023136"/>
    </source>
</evidence>
<dbReference type="PANTHER" id="PTHR43220:SF21">
    <property type="entry name" value="TRANSMEMBRANE PROTEIN 41A"/>
    <property type="match status" value="1"/>
</dbReference>
<evidence type="ECO:0000256" key="6">
    <source>
        <dbReference type="ARBA" id="ARBA00022729"/>
    </source>
</evidence>
<dbReference type="Pfam" id="PF00151">
    <property type="entry name" value="Lipase"/>
    <property type="match status" value="1"/>
</dbReference>
<gene>
    <name evidence="14" type="primary">TMEM41A</name>
    <name evidence="14" type="ORF">AV530_005176</name>
</gene>
<feature type="chain" id="PRO_5012505646" evidence="11">
    <location>
        <begin position="18"/>
        <end position="560"/>
    </location>
</feature>
<dbReference type="AlphaFoldDB" id="A0A1V4K4A3"/>
<sequence length="560" mass="61808">MLRLCVVLICLLYGVKTDPGETCPVFTALSIGNALIGTDLKVKLLLYTRQNPHCAEELSSTASKYLDVSKKTTFIIHGYRLTGSRPVWIPDLVQLLLSAEDMNVILVDWNHGATTLIYSNASRNCKRVAEILKKLMDEMLVAGASLASFHMIGVSLGAHISGFVGQLFGGTLGRITGLDPAGPLYRGKPPSERLDPTDAQFVDVIHSDTDGLGYTEALGHIDFYPNGGTDQPGCPLTIFSVYHYFVDIITWNKDTRRGTFSVVLADESGNKAESKVNPEAAAFQQYNQITLLIGFDQDFENIERISLTFSTGSVIGPKFKLRILQMRFRSLTNPERPLRFPSDLEELRELAEALRDYERQHRGSALALFCAAYLYKQSFAIPGSSLLNVLAGALFGPWTGLALCSVLASLGATSCYLLSGAFGKRLLVHYFPEKVALLQGKVEENRSCLFFFLLFLRLFPMTPNWFLNLSAPILNIPVSQFFFSVLIGLTPYNFICVQTGAILSQITSLDAIFSWNTLLKLLAMAVAALIPGALIKKYSKKHLKLDGDEQTQFLNGKKSL</sequence>
<keyword evidence="6 11" id="KW-0732">Signal</keyword>
<feature type="domain" description="Lipase" evidence="12">
    <location>
        <begin position="38"/>
        <end position="239"/>
    </location>
</feature>
<keyword evidence="4" id="KW-0964">Secreted</keyword>
<comment type="similarity">
    <text evidence="9">Belongs to the TMEM41 family.</text>
</comment>
<dbReference type="InterPro" id="IPR000734">
    <property type="entry name" value="TAG_lipase"/>
</dbReference>
<protein>
    <submittedName>
        <fullName evidence="14">Transmembrane protein 41A</fullName>
    </submittedName>
</protein>
<dbReference type="InterPro" id="IPR013818">
    <property type="entry name" value="Lipase"/>
</dbReference>
<evidence type="ECO:0000256" key="7">
    <source>
        <dbReference type="ARBA" id="ARBA00022989"/>
    </source>
</evidence>
<dbReference type="PANTHER" id="PTHR43220">
    <property type="match status" value="1"/>
</dbReference>
<dbReference type="CDD" id="cd00707">
    <property type="entry name" value="Pancreat_lipase_like"/>
    <property type="match status" value="1"/>
</dbReference>
<evidence type="ECO:0000256" key="1">
    <source>
        <dbReference type="ARBA" id="ARBA00004141"/>
    </source>
</evidence>
<dbReference type="EMBL" id="LSYS01004732">
    <property type="protein sequence ID" value="OPJ79298.1"/>
    <property type="molecule type" value="Genomic_DNA"/>
</dbReference>
<keyword evidence="7 10" id="KW-1133">Transmembrane helix</keyword>
<evidence type="ECO:0000256" key="10">
    <source>
        <dbReference type="SAM" id="Phobius"/>
    </source>
</evidence>
<dbReference type="InterPro" id="IPR029058">
    <property type="entry name" value="AB_hydrolase_fold"/>
</dbReference>
<evidence type="ECO:0000313" key="14">
    <source>
        <dbReference type="EMBL" id="OPJ79298.1"/>
    </source>
</evidence>
<evidence type="ECO:0000259" key="12">
    <source>
        <dbReference type="Pfam" id="PF00151"/>
    </source>
</evidence>
<evidence type="ECO:0000256" key="4">
    <source>
        <dbReference type="ARBA" id="ARBA00022525"/>
    </source>
</evidence>
<dbReference type="GO" id="GO:0016020">
    <property type="term" value="C:membrane"/>
    <property type="evidence" value="ECO:0007669"/>
    <property type="project" value="UniProtKB-SubCell"/>
</dbReference>